<comment type="caution">
    <text evidence="9">The sequence shown here is derived from an EMBL/GenBank/DDBJ whole genome shotgun (WGS) entry which is preliminary data.</text>
</comment>
<dbReference type="InterPro" id="IPR001179">
    <property type="entry name" value="PPIase_FKBP_dom"/>
</dbReference>
<dbReference type="AlphaFoldDB" id="A0A4Y8SBU6"/>
<reference evidence="9 10" key="1">
    <citation type="journal article" date="2017" name="Int. J. Syst. Evol. Microbiol.">
        <title>Mucilaginibacterpsychrotolerans sp. nov., isolated from peatlands.</title>
        <authorList>
            <person name="Deng Y."/>
            <person name="Shen L."/>
            <person name="Xu B."/>
            <person name="Liu Y."/>
            <person name="Gu Z."/>
            <person name="Liu H."/>
            <person name="Zhou Y."/>
        </authorList>
    </citation>
    <scope>NUCLEOTIDE SEQUENCE [LARGE SCALE GENOMIC DNA]</scope>
    <source>
        <strain evidence="9 10">NH7-4</strain>
    </source>
</reference>
<comment type="catalytic activity">
    <reaction evidence="1 6">
        <text>[protein]-peptidylproline (omega=180) = [protein]-peptidylproline (omega=0)</text>
        <dbReference type="Rhea" id="RHEA:16237"/>
        <dbReference type="Rhea" id="RHEA-COMP:10747"/>
        <dbReference type="Rhea" id="RHEA-COMP:10748"/>
        <dbReference type="ChEBI" id="CHEBI:83833"/>
        <dbReference type="ChEBI" id="CHEBI:83834"/>
        <dbReference type="EC" id="5.2.1.8"/>
    </reaction>
</comment>
<keyword evidence="10" id="KW-1185">Reference proteome</keyword>
<dbReference type="InterPro" id="IPR046357">
    <property type="entry name" value="PPIase_dom_sf"/>
</dbReference>
<dbReference type="PROSITE" id="PS50059">
    <property type="entry name" value="FKBP_PPIASE"/>
    <property type="match status" value="1"/>
</dbReference>
<evidence type="ECO:0000313" key="9">
    <source>
        <dbReference type="EMBL" id="TFF35806.1"/>
    </source>
</evidence>
<name>A0A4Y8SBU6_9SPHI</name>
<comment type="similarity">
    <text evidence="2">Belongs to the FKBP-type PPIase family.</text>
</comment>
<evidence type="ECO:0000313" key="10">
    <source>
        <dbReference type="Proteomes" id="UP000297540"/>
    </source>
</evidence>
<keyword evidence="4 6" id="KW-0697">Rotamase</keyword>
<dbReference type="PANTHER" id="PTHR43811:SF19">
    <property type="entry name" value="39 KDA FK506-BINDING NUCLEAR PROTEIN"/>
    <property type="match status" value="1"/>
</dbReference>
<evidence type="ECO:0000256" key="6">
    <source>
        <dbReference type="PROSITE-ProRule" id="PRU00277"/>
    </source>
</evidence>
<feature type="chain" id="PRO_5021297778" description="peptidylprolyl isomerase" evidence="7">
    <location>
        <begin position="19"/>
        <end position="331"/>
    </location>
</feature>
<dbReference type="PANTHER" id="PTHR43811">
    <property type="entry name" value="FKBP-TYPE PEPTIDYL-PROLYL CIS-TRANS ISOMERASE FKPA"/>
    <property type="match status" value="1"/>
</dbReference>
<gene>
    <name evidence="9" type="ORF">E2R66_17985</name>
</gene>
<evidence type="ECO:0000256" key="5">
    <source>
        <dbReference type="ARBA" id="ARBA00023235"/>
    </source>
</evidence>
<dbReference type="RefSeq" id="WP_133233093.1">
    <property type="nucleotide sequence ID" value="NZ_SOZE01000019.1"/>
</dbReference>
<sequence length="331" mass="35268">MKKLLSIILILSVFTGYAQVKKKPAAKGKATTAKSQTAKKGPAVKGPVLVAGGFTKLPNGVLYKVIQKNTGPKIKLTDVVTFHVTQRTDKDSVLFSSYKMGQPVKVQAQPSRNIGDLMDILPLLAANDSAFVKVPVDSVFKGMEAQRPAFLAKGGNILCTIKIVKIQSIADAMAERNAGLLKIKAAEAADADAYVAKHGLVLQSTASGLRYVITKPGTGPNAMPGDSLVIHYAGRLTNESVFDTSIESVARAAGTYQEGNPYQPLMFRLGVQPLIQGWVEGLQLLNKGAKATFVIPSSLGYREQGNGSIAPYSTLIFDVEVLDVVPGKDKK</sequence>
<organism evidence="9 10">
    <name type="scientific">Mucilaginibacter psychrotolerans</name>
    <dbReference type="NCBI Taxonomy" id="1524096"/>
    <lineage>
        <taxon>Bacteria</taxon>
        <taxon>Pseudomonadati</taxon>
        <taxon>Bacteroidota</taxon>
        <taxon>Sphingobacteriia</taxon>
        <taxon>Sphingobacteriales</taxon>
        <taxon>Sphingobacteriaceae</taxon>
        <taxon>Mucilaginibacter</taxon>
    </lineage>
</organism>
<evidence type="ECO:0000256" key="1">
    <source>
        <dbReference type="ARBA" id="ARBA00000971"/>
    </source>
</evidence>
<dbReference type="GO" id="GO:0003755">
    <property type="term" value="F:peptidyl-prolyl cis-trans isomerase activity"/>
    <property type="evidence" value="ECO:0007669"/>
    <property type="project" value="UniProtKB-KW"/>
</dbReference>
<protein>
    <recommendedName>
        <fullName evidence="3 6">peptidylprolyl isomerase</fullName>
        <ecNumber evidence="3 6">5.2.1.8</ecNumber>
    </recommendedName>
</protein>
<keyword evidence="5 6" id="KW-0413">Isomerase</keyword>
<evidence type="ECO:0000256" key="4">
    <source>
        <dbReference type="ARBA" id="ARBA00023110"/>
    </source>
</evidence>
<feature type="domain" description="PPIase FKBP-type" evidence="8">
    <location>
        <begin position="225"/>
        <end position="325"/>
    </location>
</feature>
<dbReference type="Proteomes" id="UP000297540">
    <property type="component" value="Unassembled WGS sequence"/>
</dbReference>
<dbReference type="OrthoDB" id="9814548at2"/>
<evidence type="ECO:0000256" key="3">
    <source>
        <dbReference type="ARBA" id="ARBA00013194"/>
    </source>
</evidence>
<evidence type="ECO:0000256" key="2">
    <source>
        <dbReference type="ARBA" id="ARBA00006577"/>
    </source>
</evidence>
<dbReference type="EC" id="5.2.1.8" evidence="3 6"/>
<feature type="signal peptide" evidence="7">
    <location>
        <begin position="1"/>
        <end position="18"/>
    </location>
</feature>
<dbReference type="Gene3D" id="3.10.50.40">
    <property type="match status" value="2"/>
</dbReference>
<dbReference type="EMBL" id="SOZE01000019">
    <property type="protein sequence ID" value="TFF35806.1"/>
    <property type="molecule type" value="Genomic_DNA"/>
</dbReference>
<proteinExistence type="inferred from homology"/>
<dbReference type="Pfam" id="PF00254">
    <property type="entry name" value="FKBP_C"/>
    <property type="match status" value="1"/>
</dbReference>
<keyword evidence="7" id="KW-0732">Signal</keyword>
<dbReference type="SUPFAM" id="SSF54534">
    <property type="entry name" value="FKBP-like"/>
    <property type="match status" value="2"/>
</dbReference>
<evidence type="ECO:0000256" key="7">
    <source>
        <dbReference type="SAM" id="SignalP"/>
    </source>
</evidence>
<accession>A0A4Y8SBU6</accession>
<evidence type="ECO:0000259" key="8">
    <source>
        <dbReference type="PROSITE" id="PS50059"/>
    </source>
</evidence>